<dbReference type="Pfam" id="PF02628">
    <property type="entry name" value="COX15-CtaA"/>
    <property type="match status" value="1"/>
</dbReference>
<dbReference type="GO" id="GO:0120547">
    <property type="term" value="F:heme A synthase activity"/>
    <property type="evidence" value="ECO:0007669"/>
    <property type="project" value="UniProtKB-EC"/>
</dbReference>
<dbReference type="InterPro" id="IPR023754">
    <property type="entry name" value="HemeA_Synthase_type2"/>
</dbReference>
<dbReference type="GO" id="GO:0006784">
    <property type="term" value="P:heme A biosynthetic process"/>
    <property type="evidence" value="ECO:0007669"/>
    <property type="project" value="UniProtKB-UniRule"/>
</dbReference>
<evidence type="ECO:0000313" key="14">
    <source>
        <dbReference type="EMBL" id="MZQ88094.1"/>
    </source>
</evidence>
<dbReference type="EMBL" id="WWNR01000002">
    <property type="protein sequence ID" value="MZQ88094.1"/>
    <property type="molecule type" value="Genomic_DNA"/>
</dbReference>
<reference evidence="14 15" key="1">
    <citation type="submission" date="2020-01" db="EMBL/GenBank/DDBJ databases">
        <title>Frigidibacter albus SP32T (=CGMCC 1.13995T).</title>
        <authorList>
            <person name="Liao X."/>
        </authorList>
    </citation>
    <scope>NUCLEOTIDE SEQUENCE [LARGE SCALE GENOMIC DNA]</scope>
    <source>
        <strain evidence="14 15">SP32</strain>
    </source>
</reference>
<feature type="transmembrane region" description="Helical" evidence="13">
    <location>
        <begin position="299"/>
        <end position="317"/>
    </location>
</feature>
<evidence type="ECO:0000256" key="9">
    <source>
        <dbReference type="ARBA" id="ARBA00023133"/>
    </source>
</evidence>
<evidence type="ECO:0000256" key="4">
    <source>
        <dbReference type="ARBA" id="ARBA00022692"/>
    </source>
</evidence>
<feature type="binding site" description="axial binding residue" evidence="13">
    <location>
        <position position="361"/>
    </location>
    <ligand>
        <name>heme</name>
        <dbReference type="ChEBI" id="CHEBI:30413"/>
    </ligand>
    <ligandPart>
        <name>Fe</name>
        <dbReference type="ChEBI" id="CHEBI:18248"/>
    </ligandPart>
</feature>
<dbReference type="HAMAP" id="MF_01665">
    <property type="entry name" value="HemeA_synth_type2"/>
    <property type="match status" value="1"/>
</dbReference>
<proteinExistence type="inferred from homology"/>
<comment type="subunit">
    <text evidence="13">Interacts with CtaB.</text>
</comment>
<organism evidence="14 15">
    <name type="scientific">Frigidibacter albus</name>
    <dbReference type="NCBI Taxonomy" id="1465486"/>
    <lineage>
        <taxon>Bacteria</taxon>
        <taxon>Pseudomonadati</taxon>
        <taxon>Pseudomonadota</taxon>
        <taxon>Alphaproteobacteria</taxon>
        <taxon>Rhodobacterales</taxon>
        <taxon>Paracoccaceae</taxon>
        <taxon>Frigidibacter</taxon>
    </lineage>
</organism>
<evidence type="ECO:0000256" key="1">
    <source>
        <dbReference type="ARBA" id="ARBA00001970"/>
    </source>
</evidence>
<keyword evidence="3 13" id="KW-1003">Cell membrane</keyword>
<dbReference type="PANTHER" id="PTHR23289:SF2">
    <property type="entry name" value="CYTOCHROME C OXIDASE ASSEMBLY PROTEIN COX15 HOMOLOG"/>
    <property type="match status" value="1"/>
</dbReference>
<feature type="binding site" description="axial binding residue" evidence="13">
    <location>
        <position position="301"/>
    </location>
    <ligand>
        <name>heme</name>
        <dbReference type="ChEBI" id="CHEBI:30413"/>
    </ligand>
    <ligandPart>
        <name>Fe</name>
        <dbReference type="ChEBI" id="CHEBI:18248"/>
    </ligandPart>
</feature>
<dbReference type="PANTHER" id="PTHR23289">
    <property type="entry name" value="CYTOCHROME C OXIDASE ASSEMBLY PROTEIN COX15"/>
    <property type="match status" value="1"/>
</dbReference>
<evidence type="ECO:0000256" key="3">
    <source>
        <dbReference type="ARBA" id="ARBA00022475"/>
    </source>
</evidence>
<keyword evidence="5 13" id="KW-0479">Metal-binding</keyword>
<gene>
    <name evidence="13" type="primary">ctaA</name>
    <name evidence="14" type="ORF">GS660_03155</name>
</gene>
<comment type="function">
    <text evidence="13">Catalyzes the conversion of heme O to heme A by two successive hydroxylations of the methyl group at C8. The first hydroxylation forms heme I, the second hydroxylation results in an unstable dihydroxymethyl group, which spontaneously dehydrates, resulting in the formyl group of heme A.</text>
</comment>
<keyword evidence="10 13" id="KW-0472">Membrane</keyword>
<comment type="subcellular location">
    <subcellularLocation>
        <location evidence="13">Cell membrane</location>
        <topology evidence="13">Multi-pass membrane protein</topology>
    </subcellularLocation>
    <subcellularLocation>
        <location evidence="2">Membrane</location>
        <topology evidence="2">Multi-pass membrane protein</topology>
    </subcellularLocation>
</comment>
<evidence type="ECO:0000256" key="11">
    <source>
        <dbReference type="ARBA" id="ARBA00044501"/>
    </source>
</evidence>
<feature type="transmembrane region" description="Helical" evidence="13">
    <location>
        <begin position="42"/>
        <end position="61"/>
    </location>
</feature>
<keyword evidence="15" id="KW-1185">Reference proteome</keyword>
<dbReference type="Proteomes" id="UP000477083">
    <property type="component" value="Unassembled WGS sequence"/>
</dbReference>
<dbReference type="GO" id="GO:0005886">
    <property type="term" value="C:plasma membrane"/>
    <property type="evidence" value="ECO:0007669"/>
    <property type="project" value="UniProtKB-SubCell"/>
</dbReference>
<evidence type="ECO:0000256" key="8">
    <source>
        <dbReference type="ARBA" id="ARBA00023004"/>
    </source>
</evidence>
<feature type="transmembrane region" description="Helical" evidence="13">
    <location>
        <begin position="185"/>
        <end position="208"/>
    </location>
</feature>
<dbReference type="RefSeq" id="WP_161343353.1">
    <property type="nucleotide sequence ID" value="NZ_BMGW01000002.1"/>
</dbReference>
<evidence type="ECO:0000313" key="15">
    <source>
        <dbReference type="Proteomes" id="UP000477083"/>
    </source>
</evidence>
<evidence type="ECO:0000256" key="12">
    <source>
        <dbReference type="ARBA" id="ARBA00048044"/>
    </source>
</evidence>
<dbReference type="InterPro" id="IPR003780">
    <property type="entry name" value="COX15/CtaA_fam"/>
</dbReference>
<dbReference type="UniPathway" id="UPA00269">
    <property type="reaction ID" value="UER00713"/>
</dbReference>
<comment type="similarity">
    <text evidence="13">Belongs to the COX15/CtaA family. Type 2 subfamily.</text>
</comment>
<protein>
    <recommendedName>
        <fullName evidence="13">Heme A synthase</fullName>
        <shortName evidence="13">HAS</shortName>
        <ecNumber evidence="13">1.17.99.9</ecNumber>
    </recommendedName>
    <alternativeName>
        <fullName evidence="13">Cytochrome aa3-controlling protein</fullName>
    </alternativeName>
</protein>
<evidence type="ECO:0000256" key="7">
    <source>
        <dbReference type="ARBA" id="ARBA00023002"/>
    </source>
</evidence>
<dbReference type="NCBIfam" id="NF045570">
    <property type="entry name" value="HemSynCtaAAlphapr"/>
    <property type="match status" value="1"/>
</dbReference>
<keyword evidence="4 13" id="KW-0812">Transmembrane</keyword>
<evidence type="ECO:0000256" key="13">
    <source>
        <dbReference type="HAMAP-Rule" id="MF_01665"/>
    </source>
</evidence>
<sequence>MAGQRKLFEDVAAGAKPAAPQGGMIDGPSGTTGAGTRRAVQVWLALLFALVVAMIAVGGLTRLTDSGLSITEWKPVTGAIPPLSEADWAVEYDKYRQSPQFALMNHQMTLAEFKPIFWWEWGHRQLGRTVGLVWAMGFLGLLAARKMPAGWTMRLLALGGLGGLQGAIGWWMVSSGLEEGQVTVASYRLATHLGIAFVILGLIAWYSLTLARSPAALLQARRVREAKLFSMSTGLMHFAFLQILLGALVAGIDAGRSFPTWPLMNGSFFPADAFYVPDGQGGGAPVWRAFFENPGLVQFIHRMAGYLLAAFAVVVFLRGRKSVHAATRSAATMMLLMMAVQVALGIVTVLHAAPLALGLAHQLGAVVLFVLILRLRHAAQYPTVQSLRG</sequence>
<feature type="transmembrane region" description="Helical" evidence="13">
    <location>
        <begin position="355"/>
        <end position="373"/>
    </location>
</feature>
<dbReference type="GO" id="GO:0046872">
    <property type="term" value="F:metal ion binding"/>
    <property type="evidence" value="ECO:0007669"/>
    <property type="project" value="UniProtKB-KW"/>
</dbReference>
<keyword evidence="7 13" id="KW-0560">Oxidoreductase</keyword>
<evidence type="ECO:0000256" key="6">
    <source>
        <dbReference type="ARBA" id="ARBA00022989"/>
    </source>
</evidence>
<feature type="transmembrane region" description="Helical" evidence="13">
    <location>
        <begin position="329"/>
        <end position="349"/>
    </location>
</feature>
<evidence type="ECO:0000256" key="5">
    <source>
        <dbReference type="ARBA" id="ARBA00022723"/>
    </source>
</evidence>
<keyword evidence="8 13" id="KW-0408">Iron</keyword>
<dbReference type="GO" id="GO:0016653">
    <property type="term" value="F:oxidoreductase activity, acting on NAD(P)H, heme protein as acceptor"/>
    <property type="evidence" value="ECO:0007669"/>
    <property type="project" value="TreeGrafter"/>
</dbReference>
<comment type="catalytic activity">
    <reaction evidence="12">
        <text>Fe(II)-heme o + 2 A + H2O = Fe(II)-heme a + 2 AH2</text>
        <dbReference type="Rhea" id="RHEA:63388"/>
        <dbReference type="ChEBI" id="CHEBI:13193"/>
        <dbReference type="ChEBI" id="CHEBI:15377"/>
        <dbReference type="ChEBI" id="CHEBI:17499"/>
        <dbReference type="ChEBI" id="CHEBI:60530"/>
        <dbReference type="ChEBI" id="CHEBI:61715"/>
        <dbReference type="EC" id="1.17.99.9"/>
    </reaction>
    <physiologicalReaction direction="left-to-right" evidence="12">
        <dbReference type="Rhea" id="RHEA:63389"/>
    </physiologicalReaction>
</comment>
<name>A0A6L8VD03_9RHOB</name>
<keyword evidence="9 13" id="KW-0350">Heme biosynthesis</keyword>
<comment type="cofactor">
    <cofactor evidence="1 13">
        <name>heme b</name>
        <dbReference type="ChEBI" id="CHEBI:60344"/>
    </cofactor>
</comment>
<accession>A0A6L8VD03</accession>
<feature type="transmembrane region" description="Helical" evidence="13">
    <location>
        <begin position="155"/>
        <end position="173"/>
    </location>
</feature>
<feature type="transmembrane region" description="Helical" evidence="13">
    <location>
        <begin position="125"/>
        <end position="143"/>
    </location>
</feature>
<dbReference type="AlphaFoldDB" id="A0A6L8VD03"/>
<feature type="transmembrane region" description="Helical" evidence="13">
    <location>
        <begin position="228"/>
        <end position="252"/>
    </location>
</feature>
<comment type="caution">
    <text evidence="14">The sequence shown here is derived from an EMBL/GenBank/DDBJ whole genome shotgun (WGS) entry which is preliminary data.</text>
</comment>
<evidence type="ECO:0000256" key="10">
    <source>
        <dbReference type="ARBA" id="ARBA00023136"/>
    </source>
</evidence>
<comment type="pathway">
    <text evidence="11 13">Porphyrin-containing compound metabolism; heme A biosynthesis; heme A from heme O: step 1/1.</text>
</comment>
<dbReference type="EC" id="1.17.99.9" evidence="13"/>
<dbReference type="InterPro" id="IPR054616">
    <property type="entry name" value="HemA_synt_rhodobact"/>
</dbReference>
<dbReference type="OrthoDB" id="9793156at2"/>
<keyword evidence="6 13" id="KW-1133">Transmembrane helix</keyword>
<evidence type="ECO:0000256" key="2">
    <source>
        <dbReference type="ARBA" id="ARBA00004141"/>
    </source>
</evidence>